<dbReference type="PANTHER" id="PTHR48081">
    <property type="entry name" value="AB HYDROLASE SUPERFAMILY PROTEIN C4A8.06C"/>
    <property type="match status" value="1"/>
</dbReference>
<protein>
    <submittedName>
        <fullName evidence="3">Acetyl esterase/lipase</fullName>
    </submittedName>
</protein>
<dbReference type="Pfam" id="PF07859">
    <property type="entry name" value="Abhydrolase_3"/>
    <property type="match status" value="1"/>
</dbReference>
<dbReference type="SUPFAM" id="SSF53474">
    <property type="entry name" value="alpha/beta-Hydrolases"/>
    <property type="match status" value="1"/>
</dbReference>
<evidence type="ECO:0000313" key="3">
    <source>
        <dbReference type="EMBL" id="MBB6551791.1"/>
    </source>
</evidence>
<evidence type="ECO:0000259" key="2">
    <source>
        <dbReference type="Pfam" id="PF07859"/>
    </source>
</evidence>
<keyword evidence="1" id="KW-0378">Hydrolase</keyword>
<comment type="caution">
    <text evidence="3">The sequence shown here is derived from an EMBL/GenBank/DDBJ whole genome shotgun (WGS) entry which is preliminary data.</text>
</comment>
<reference evidence="3 4" key="1">
    <citation type="submission" date="2020-08" db="EMBL/GenBank/DDBJ databases">
        <title>Sequencing the genomes of 1000 actinobacteria strains.</title>
        <authorList>
            <person name="Klenk H.-P."/>
        </authorList>
    </citation>
    <scope>NUCLEOTIDE SEQUENCE [LARGE SCALE GENOMIC DNA]</scope>
    <source>
        <strain evidence="3 4">DSM 43768</strain>
    </source>
</reference>
<evidence type="ECO:0000313" key="4">
    <source>
        <dbReference type="Proteomes" id="UP000565579"/>
    </source>
</evidence>
<dbReference type="GO" id="GO:0016787">
    <property type="term" value="F:hydrolase activity"/>
    <property type="evidence" value="ECO:0007669"/>
    <property type="project" value="UniProtKB-KW"/>
</dbReference>
<dbReference type="InterPro" id="IPR050300">
    <property type="entry name" value="GDXG_lipolytic_enzyme"/>
</dbReference>
<organism evidence="3 4">
    <name type="scientific">Nonomuraea rubra</name>
    <dbReference type="NCBI Taxonomy" id="46180"/>
    <lineage>
        <taxon>Bacteria</taxon>
        <taxon>Bacillati</taxon>
        <taxon>Actinomycetota</taxon>
        <taxon>Actinomycetes</taxon>
        <taxon>Streptosporangiales</taxon>
        <taxon>Streptosporangiaceae</taxon>
        <taxon>Nonomuraea</taxon>
    </lineage>
</organism>
<dbReference type="AlphaFoldDB" id="A0A7X0U1K9"/>
<evidence type="ECO:0000256" key="1">
    <source>
        <dbReference type="ARBA" id="ARBA00022801"/>
    </source>
</evidence>
<accession>A0A7X0U1K9</accession>
<proteinExistence type="predicted"/>
<dbReference type="Proteomes" id="UP000565579">
    <property type="component" value="Unassembled WGS sequence"/>
</dbReference>
<dbReference type="InterPro" id="IPR013094">
    <property type="entry name" value="AB_hydrolase_3"/>
</dbReference>
<dbReference type="PANTHER" id="PTHR48081:SF8">
    <property type="entry name" value="ALPHA_BETA HYDROLASE FOLD-3 DOMAIN-CONTAINING PROTEIN-RELATED"/>
    <property type="match status" value="1"/>
</dbReference>
<sequence length="327" mass="35181">MEHDLQAPQPPLVLDRRTRAFLQEHRCPAAPAGADVAGARAAIRALWEETGPHPDVEEDWLAIPGCDKDRIRVRILRPAGSADPLPVILYLHGLGWMLTDAAAHQQLLCDLALGADAAIVVPEYDRSPEARHPVAVEQCYTVARWIAGNGAECRLDGSRMAVAGTSAGANLAAAVALLANRRGGPRFAHQVLVCPVTDAGLDTSSYHRFAEGYFLERAAMRAFWQQYAPDRAQRAQITASPLRATTGDLEGLPPTLILTAEADVLRDEGEAYAAKLRGADVPVVSVCYQGTIHGFVLFDALRDSDASRAARTQVMDTLHVALHSHGG</sequence>
<gene>
    <name evidence="3" type="ORF">HD593_006586</name>
</gene>
<dbReference type="RefSeq" id="WP_221525114.1">
    <property type="nucleotide sequence ID" value="NZ_JACHMI010000001.1"/>
</dbReference>
<name>A0A7X0U1K9_9ACTN</name>
<dbReference type="EMBL" id="JACHMI010000001">
    <property type="protein sequence ID" value="MBB6551791.1"/>
    <property type="molecule type" value="Genomic_DNA"/>
</dbReference>
<keyword evidence="4" id="KW-1185">Reference proteome</keyword>
<dbReference type="InterPro" id="IPR029058">
    <property type="entry name" value="AB_hydrolase_fold"/>
</dbReference>
<feature type="domain" description="Alpha/beta hydrolase fold-3" evidence="2">
    <location>
        <begin position="88"/>
        <end position="296"/>
    </location>
</feature>
<dbReference type="Gene3D" id="3.40.50.1820">
    <property type="entry name" value="alpha/beta hydrolase"/>
    <property type="match status" value="1"/>
</dbReference>